<feature type="compositionally biased region" description="Low complexity" evidence="1">
    <location>
        <begin position="119"/>
        <end position="162"/>
    </location>
</feature>
<evidence type="ECO:0000256" key="1">
    <source>
        <dbReference type="SAM" id="MobiDB-lite"/>
    </source>
</evidence>
<name>A0A164T5W6_9AGAM</name>
<gene>
    <name evidence="2" type="ORF">SISNIDRAFT_550585</name>
</gene>
<feature type="region of interest" description="Disordered" evidence="1">
    <location>
        <begin position="113"/>
        <end position="178"/>
    </location>
</feature>
<proteinExistence type="predicted"/>
<dbReference type="AlphaFoldDB" id="A0A164T5W6"/>
<protein>
    <submittedName>
        <fullName evidence="2">Uncharacterized protein</fullName>
    </submittedName>
</protein>
<dbReference type="EMBL" id="KV419411">
    <property type="protein sequence ID" value="KZS92107.1"/>
    <property type="molecule type" value="Genomic_DNA"/>
</dbReference>
<accession>A0A164T5W6</accession>
<organism evidence="2 3">
    <name type="scientific">Sistotremastrum niveocremeum HHB9708</name>
    <dbReference type="NCBI Taxonomy" id="1314777"/>
    <lineage>
        <taxon>Eukaryota</taxon>
        <taxon>Fungi</taxon>
        <taxon>Dikarya</taxon>
        <taxon>Basidiomycota</taxon>
        <taxon>Agaricomycotina</taxon>
        <taxon>Agaricomycetes</taxon>
        <taxon>Sistotremastrales</taxon>
        <taxon>Sistotremastraceae</taxon>
        <taxon>Sertulicium</taxon>
        <taxon>Sertulicium niveocremeum</taxon>
    </lineage>
</organism>
<sequence>MSAHLAGNHSIAYYNLNSAFLGDANYHVPSGAHVLFCMSGPGGDERLRTWCCDASKDDQYCTGESDACIVGTGPSFVVDGCYGAARQTTSSLGPASSTAISLFTPKGSFVTSANPPVASSSSSGDQTSPPSSDQSRSSTTSTSSSSTNGAPTNTSNPGTTTSHSISTKTLAGSIVGAI</sequence>
<evidence type="ECO:0000313" key="2">
    <source>
        <dbReference type="EMBL" id="KZS92107.1"/>
    </source>
</evidence>
<reference evidence="2 3" key="1">
    <citation type="journal article" date="2016" name="Mol. Biol. Evol.">
        <title>Comparative Genomics of Early-Diverging Mushroom-Forming Fungi Provides Insights into the Origins of Lignocellulose Decay Capabilities.</title>
        <authorList>
            <person name="Nagy L.G."/>
            <person name="Riley R."/>
            <person name="Tritt A."/>
            <person name="Adam C."/>
            <person name="Daum C."/>
            <person name="Floudas D."/>
            <person name="Sun H."/>
            <person name="Yadav J.S."/>
            <person name="Pangilinan J."/>
            <person name="Larsson K.H."/>
            <person name="Matsuura K."/>
            <person name="Barry K."/>
            <person name="Labutti K."/>
            <person name="Kuo R."/>
            <person name="Ohm R.A."/>
            <person name="Bhattacharya S.S."/>
            <person name="Shirouzu T."/>
            <person name="Yoshinaga Y."/>
            <person name="Martin F.M."/>
            <person name="Grigoriev I.V."/>
            <person name="Hibbett D.S."/>
        </authorList>
    </citation>
    <scope>NUCLEOTIDE SEQUENCE [LARGE SCALE GENOMIC DNA]</scope>
    <source>
        <strain evidence="2 3">HHB9708</strain>
    </source>
</reference>
<evidence type="ECO:0000313" key="3">
    <source>
        <dbReference type="Proteomes" id="UP000076722"/>
    </source>
</evidence>
<dbReference type="Proteomes" id="UP000076722">
    <property type="component" value="Unassembled WGS sequence"/>
</dbReference>
<keyword evidence="3" id="KW-1185">Reference proteome</keyword>